<dbReference type="STRING" id="35722.A0A0B7NSD9"/>
<evidence type="ECO:0000256" key="8">
    <source>
        <dbReference type="ARBA" id="ARBA00022946"/>
    </source>
</evidence>
<dbReference type="SMART" id="SM00577">
    <property type="entry name" value="CPDc"/>
    <property type="match status" value="1"/>
</dbReference>
<feature type="domain" description="FCP1 homology" evidence="16">
    <location>
        <begin position="151"/>
        <end position="294"/>
    </location>
</feature>
<evidence type="ECO:0000256" key="2">
    <source>
        <dbReference type="ARBA" id="ARBA00006344"/>
    </source>
</evidence>
<evidence type="ECO:0000313" key="17">
    <source>
        <dbReference type="EMBL" id="CEP17909.1"/>
    </source>
</evidence>
<dbReference type="Gene3D" id="3.40.50.1000">
    <property type="entry name" value="HAD superfamily/HAD-like"/>
    <property type="match status" value="1"/>
</dbReference>
<feature type="region of interest" description="Disordered" evidence="15">
    <location>
        <begin position="415"/>
        <end position="439"/>
    </location>
</feature>
<feature type="compositionally biased region" description="Polar residues" evidence="15">
    <location>
        <begin position="7"/>
        <end position="27"/>
    </location>
</feature>
<accession>A0A0B7NSD9</accession>
<evidence type="ECO:0000256" key="1">
    <source>
        <dbReference type="ARBA" id="ARBA00004434"/>
    </source>
</evidence>
<keyword evidence="18" id="KW-1185">Reference proteome</keyword>
<feature type="compositionally biased region" description="Low complexity" evidence="15">
    <location>
        <begin position="28"/>
        <end position="44"/>
    </location>
</feature>
<evidence type="ECO:0000256" key="4">
    <source>
        <dbReference type="ARBA" id="ARBA00022448"/>
    </source>
</evidence>
<keyword evidence="6" id="KW-0999">Mitochondrion inner membrane</keyword>
<keyword evidence="12 13" id="KW-0472">Membrane</keyword>
<protein>
    <recommendedName>
        <fullName evidence="3 13">Mitochondrial import inner membrane translocase subunit TIM50</fullName>
    </recommendedName>
</protein>
<evidence type="ECO:0000256" key="3">
    <source>
        <dbReference type="ARBA" id="ARBA00020799"/>
    </source>
</evidence>
<keyword evidence="8 13" id="KW-0809">Transit peptide</keyword>
<dbReference type="CDD" id="cd07521">
    <property type="entry name" value="HAD_FCP1-like"/>
    <property type="match status" value="1"/>
</dbReference>
<comment type="similarity">
    <text evidence="2 13">Belongs to the TIM50 family.</text>
</comment>
<dbReference type="OrthoDB" id="287041at2759"/>
<evidence type="ECO:0000256" key="14">
    <source>
        <dbReference type="SAM" id="Coils"/>
    </source>
</evidence>
<comment type="function">
    <text evidence="13">Essential component of the TIM23 complex, a complex that mediates the translocation of transit peptide-containing proteins across the mitochondrial inner membrane.</text>
</comment>
<dbReference type="GO" id="GO:0015031">
    <property type="term" value="P:protein transport"/>
    <property type="evidence" value="ECO:0007669"/>
    <property type="project" value="UniProtKB-KW"/>
</dbReference>
<dbReference type="GO" id="GO:0005744">
    <property type="term" value="C:TIM23 mitochondrial import inner membrane translocase complex"/>
    <property type="evidence" value="ECO:0007669"/>
    <property type="project" value="UniProtKB-UniRule"/>
</dbReference>
<dbReference type="EMBL" id="LN733737">
    <property type="protein sequence ID" value="CEP17909.1"/>
    <property type="molecule type" value="Genomic_DNA"/>
</dbReference>
<keyword evidence="4 13" id="KW-0813">Transport</keyword>
<keyword evidence="14" id="KW-0175">Coiled coil</keyword>
<feature type="region of interest" description="Disordered" evidence="15">
    <location>
        <begin position="336"/>
        <end position="363"/>
    </location>
</feature>
<dbReference type="AlphaFoldDB" id="A0A0B7NSD9"/>
<dbReference type="PROSITE" id="PS50969">
    <property type="entry name" value="FCP1"/>
    <property type="match status" value="1"/>
</dbReference>
<evidence type="ECO:0000313" key="18">
    <source>
        <dbReference type="Proteomes" id="UP000054107"/>
    </source>
</evidence>
<dbReference type="InterPro" id="IPR004274">
    <property type="entry name" value="FCP1_dom"/>
</dbReference>
<evidence type="ECO:0000256" key="7">
    <source>
        <dbReference type="ARBA" id="ARBA00022927"/>
    </source>
</evidence>
<comment type="subcellular location">
    <subcellularLocation>
        <location evidence="1 13">Mitochondrion inner membrane</location>
        <topology evidence="1 13">Single-pass membrane protein</topology>
    </subcellularLocation>
</comment>
<evidence type="ECO:0000256" key="6">
    <source>
        <dbReference type="ARBA" id="ARBA00022792"/>
    </source>
</evidence>
<organism evidence="17 18">
    <name type="scientific">Parasitella parasitica</name>
    <dbReference type="NCBI Taxonomy" id="35722"/>
    <lineage>
        <taxon>Eukaryota</taxon>
        <taxon>Fungi</taxon>
        <taxon>Fungi incertae sedis</taxon>
        <taxon>Mucoromycota</taxon>
        <taxon>Mucoromycotina</taxon>
        <taxon>Mucoromycetes</taxon>
        <taxon>Mucorales</taxon>
        <taxon>Mucorineae</taxon>
        <taxon>Mucoraceae</taxon>
        <taxon>Parasitella</taxon>
    </lineage>
</organism>
<dbReference type="InterPro" id="IPR023214">
    <property type="entry name" value="HAD_sf"/>
</dbReference>
<keyword evidence="11 13" id="KW-0496">Mitochondrion</keyword>
<dbReference type="FunFam" id="3.40.50.1000:FF:000019">
    <property type="entry name" value="Mitochondrial import inner membrane translocase subunit TIM50"/>
    <property type="match status" value="1"/>
</dbReference>
<evidence type="ECO:0000256" key="10">
    <source>
        <dbReference type="ARBA" id="ARBA00023010"/>
    </source>
</evidence>
<name>A0A0B7NSD9_9FUNG</name>
<evidence type="ECO:0000259" key="16">
    <source>
        <dbReference type="PROSITE" id="PS50969"/>
    </source>
</evidence>
<sequence>MLRQTTKRLQTTATAAFKRSYTSEVPNSSSSSAAARKLAEEALAQKTGSGSATKSRAATLPKGDKKPTKAKGEKNNSYKEIALTAGAITGLALGGLFYYGRPFEDGREDKYVQDNAISAAYKRCLDRFHEFQQGMNDPMWDKLLPEPLPEPYRRAYTLVINLDETLVYSTWDKEHGWRHAKRPGVDYFLSYLSQFYEIVIFTSQSSMNAMPLLDKLDPYQYAMYRLYREATRYVDGKYVKDLSHLNRDLSKVIIMDSNPDSFSLQPENGIALKPWKGQVNDQGLLEYIPFLEAVALTTPEDIRPVLKSFEGQYIPVEWAKREQEMNRMHRLQWEQEQAKKKTSRNLGSLLGGGGAAAQVEGPPPTYLEQMRKHVRETFASEFEQQKKSQEEAMAQDMERQMQMMKEMKMSVWDLMTQAASGQPLAPPPPSSPPSAEEQQ</sequence>
<keyword evidence="9 13" id="KW-1133">Transmembrane helix</keyword>
<comment type="subunit">
    <text evidence="13">Component of the TIM23 complex.</text>
</comment>
<keyword evidence="5 13" id="KW-0812">Transmembrane</keyword>
<keyword evidence="7 13" id="KW-0653">Protein transport</keyword>
<dbReference type="InterPro" id="IPR036412">
    <property type="entry name" value="HAD-like_sf"/>
</dbReference>
<dbReference type="Proteomes" id="UP000054107">
    <property type="component" value="Unassembled WGS sequence"/>
</dbReference>
<dbReference type="SUPFAM" id="SSF56784">
    <property type="entry name" value="HAD-like"/>
    <property type="match status" value="1"/>
</dbReference>
<feature type="coiled-coil region" evidence="14">
    <location>
        <begin position="379"/>
        <end position="407"/>
    </location>
</feature>
<dbReference type="Pfam" id="PF03031">
    <property type="entry name" value="NIF"/>
    <property type="match status" value="1"/>
</dbReference>
<feature type="compositionally biased region" description="Polar residues" evidence="15">
    <location>
        <begin position="46"/>
        <end position="56"/>
    </location>
</feature>
<reference evidence="17 18" key="1">
    <citation type="submission" date="2014-09" db="EMBL/GenBank/DDBJ databases">
        <authorList>
            <person name="Ellenberger Sabrina"/>
        </authorList>
    </citation>
    <scope>NUCLEOTIDE SEQUENCE [LARGE SCALE GENOMIC DNA]</scope>
    <source>
        <strain evidence="17 18">CBS 412.66</strain>
    </source>
</reference>
<dbReference type="PANTHER" id="PTHR12210">
    <property type="entry name" value="DULLARD PROTEIN PHOSPHATASE"/>
    <property type="match status" value="1"/>
</dbReference>
<evidence type="ECO:0000256" key="5">
    <source>
        <dbReference type="ARBA" id="ARBA00022692"/>
    </source>
</evidence>
<dbReference type="InterPro" id="IPR050365">
    <property type="entry name" value="TIM50"/>
</dbReference>
<feature type="compositionally biased region" description="Basic and acidic residues" evidence="15">
    <location>
        <begin position="62"/>
        <end position="74"/>
    </location>
</feature>
<evidence type="ECO:0000256" key="13">
    <source>
        <dbReference type="RuleBase" id="RU365079"/>
    </source>
</evidence>
<feature type="region of interest" description="Disordered" evidence="15">
    <location>
        <begin position="1"/>
        <end position="74"/>
    </location>
</feature>
<gene>
    <name evidence="17" type="primary">PARPA_12209.1 scaffold 44939</name>
</gene>
<evidence type="ECO:0000256" key="11">
    <source>
        <dbReference type="ARBA" id="ARBA00023128"/>
    </source>
</evidence>
<proteinExistence type="inferred from homology"/>
<evidence type="ECO:0000256" key="12">
    <source>
        <dbReference type="ARBA" id="ARBA00023136"/>
    </source>
</evidence>
<evidence type="ECO:0000256" key="15">
    <source>
        <dbReference type="SAM" id="MobiDB-lite"/>
    </source>
</evidence>
<evidence type="ECO:0000256" key="9">
    <source>
        <dbReference type="ARBA" id="ARBA00022989"/>
    </source>
</evidence>
<feature type="transmembrane region" description="Helical" evidence="13">
    <location>
        <begin position="81"/>
        <end position="100"/>
    </location>
</feature>
<keyword evidence="10 13" id="KW-0811">Translocation</keyword>